<evidence type="ECO:0000256" key="10">
    <source>
        <dbReference type="ARBA" id="ARBA00022917"/>
    </source>
</evidence>
<reference evidence="14 15" key="1">
    <citation type="journal article" date="2015" name="Genome Biol. Evol.">
        <title>Distinctive Genome Reduction Rates Revealed by Genomic Analyses of Two Coxiella-Like Endosymbionts in Ticks.</title>
        <authorList>
            <person name="Gottlieb Y."/>
            <person name="Lalzar I."/>
            <person name="Klasson L."/>
        </authorList>
    </citation>
    <scope>NUCLEOTIDE SEQUENCE [LARGE SCALE GENOMIC DNA]</scope>
    <source>
        <strain evidence="14 15">CRt</strain>
    </source>
</reference>
<dbReference type="SUPFAM" id="SSF47323">
    <property type="entry name" value="Anticodon-binding domain of a subclass of class I aminoacyl-tRNA synthetases"/>
    <property type="match status" value="1"/>
</dbReference>
<evidence type="ECO:0000256" key="4">
    <source>
        <dbReference type="ARBA" id="ARBA00022490"/>
    </source>
</evidence>
<gene>
    <name evidence="12 14" type="primary">cysS</name>
    <name evidence="14" type="ORF">CleRT_03320</name>
</gene>
<proteinExistence type="inferred from homology"/>
<evidence type="ECO:0000256" key="8">
    <source>
        <dbReference type="ARBA" id="ARBA00022833"/>
    </source>
</evidence>
<evidence type="ECO:0000256" key="6">
    <source>
        <dbReference type="ARBA" id="ARBA00022723"/>
    </source>
</evidence>
<dbReference type="CDD" id="cd00672">
    <property type="entry name" value="CysRS_core"/>
    <property type="match status" value="1"/>
</dbReference>
<evidence type="ECO:0000313" key="15">
    <source>
        <dbReference type="Proteomes" id="UP000063965"/>
    </source>
</evidence>
<evidence type="ECO:0000313" key="14">
    <source>
        <dbReference type="EMBL" id="AKQ33309.1"/>
    </source>
</evidence>
<dbReference type="Gene3D" id="1.20.120.1910">
    <property type="entry name" value="Cysteine-tRNA ligase, C-terminal anti-codon recognition domain"/>
    <property type="match status" value="1"/>
</dbReference>
<dbReference type="Pfam" id="PF01406">
    <property type="entry name" value="tRNA-synt_1e"/>
    <property type="match status" value="1"/>
</dbReference>
<dbReference type="PANTHER" id="PTHR10890">
    <property type="entry name" value="CYSTEINYL-TRNA SYNTHETASE"/>
    <property type="match status" value="1"/>
</dbReference>
<keyword evidence="10 12" id="KW-0648">Protein biosynthesis</keyword>
<dbReference type="PANTHER" id="PTHR10890:SF3">
    <property type="entry name" value="CYSTEINE--TRNA LIGASE, CYTOPLASMIC"/>
    <property type="match status" value="1"/>
</dbReference>
<keyword evidence="5 12" id="KW-0436">Ligase</keyword>
<accession>A0ABN4HR58</accession>
<keyword evidence="7 12" id="KW-0547">Nucleotide-binding</keyword>
<dbReference type="Gene3D" id="3.40.50.620">
    <property type="entry name" value="HUPs"/>
    <property type="match status" value="1"/>
</dbReference>
<dbReference type="InterPro" id="IPR014729">
    <property type="entry name" value="Rossmann-like_a/b/a_fold"/>
</dbReference>
<feature type="binding site" evidence="12">
    <location>
        <position position="233"/>
    </location>
    <ligand>
        <name>Zn(2+)</name>
        <dbReference type="ChEBI" id="CHEBI:29105"/>
    </ligand>
</feature>
<evidence type="ECO:0000256" key="5">
    <source>
        <dbReference type="ARBA" id="ARBA00022598"/>
    </source>
</evidence>
<comment type="cofactor">
    <cofactor evidence="12">
        <name>Zn(2+)</name>
        <dbReference type="ChEBI" id="CHEBI:29105"/>
    </cofactor>
    <text evidence="12">Binds 1 zinc ion per subunit.</text>
</comment>
<dbReference type="InterPro" id="IPR009080">
    <property type="entry name" value="tRNAsynth_Ia_anticodon-bd"/>
</dbReference>
<dbReference type="Pfam" id="PF23493">
    <property type="entry name" value="CysS_C"/>
    <property type="match status" value="1"/>
</dbReference>
<dbReference type="InterPro" id="IPR024909">
    <property type="entry name" value="Cys-tRNA/MSH_ligase"/>
</dbReference>
<evidence type="ECO:0000256" key="11">
    <source>
        <dbReference type="ARBA" id="ARBA00023146"/>
    </source>
</evidence>
<keyword evidence="11 12" id="KW-0030">Aminoacyl-tRNA synthetase</keyword>
<keyword evidence="8 12" id="KW-0862">Zinc</keyword>
<feature type="binding site" evidence="12">
    <location>
        <position position="27"/>
    </location>
    <ligand>
        <name>Zn(2+)</name>
        <dbReference type="ChEBI" id="CHEBI:29105"/>
    </ligand>
</feature>
<keyword evidence="9 12" id="KW-0067">ATP-binding</keyword>
<dbReference type="PRINTS" id="PR00983">
    <property type="entry name" value="TRNASYNTHCYS"/>
</dbReference>
<organism evidence="14 15">
    <name type="scientific">Candidatus Coxiella mudrowiae</name>
    <dbReference type="NCBI Taxonomy" id="2054173"/>
    <lineage>
        <taxon>Bacteria</taxon>
        <taxon>Pseudomonadati</taxon>
        <taxon>Pseudomonadota</taxon>
        <taxon>Gammaproteobacteria</taxon>
        <taxon>Legionellales</taxon>
        <taxon>Coxiellaceae</taxon>
        <taxon>Coxiella</taxon>
    </lineage>
</organism>
<evidence type="ECO:0000256" key="12">
    <source>
        <dbReference type="HAMAP-Rule" id="MF_00041"/>
    </source>
</evidence>
<evidence type="ECO:0000256" key="7">
    <source>
        <dbReference type="ARBA" id="ARBA00022741"/>
    </source>
</evidence>
<keyword evidence="15" id="KW-1185">Reference proteome</keyword>
<dbReference type="GO" id="GO:0016874">
    <property type="term" value="F:ligase activity"/>
    <property type="evidence" value="ECO:0007669"/>
    <property type="project" value="UniProtKB-KW"/>
</dbReference>
<feature type="domain" description="Cysteinyl-tRNA synthetase class Ia DALR" evidence="13">
    <location>
        <begin position="339"/>
        <end position="401"/>
    </location>
</feature>
<dbReference type="HAMAP" id="MF_00041">
    <property type="entry name" value="Cys_tRNA_synth"/>
    <property type="match status" value="1"/>
</dbReference>
<dbReference type="InterPro" id="IPR056411">
    <property type="entry name" value="CysS_C"/>
</dbReference>
<feature type="binding site" evidence="12">
    <location>
        <position position="237"/>
    </location>
    <ligand>
        <name>Zn(2+)</name>
        <dbReference type="ChEBI" id="CHEBI:29105"/>
    </ligand>
</feature>
<name>A0ABN4HR58_9COXI</name>
<feature type="short sequence motif" description="'KMSKS' region" evidence="12">
    <location>
        <begin position="265"/>
        <end position="269"/>
    </location>
</feature>
<comment type="similarity">
    <text evidence="2 12">Belongs to the class-I aminoacyl-tRNA synthetase family.</text>
</comment>
<keyword evidence="6 12" id="KW-0479">Metal-binding</keyword>
<protein>
    <recommendedName>
        <fullName evidence="12">Cysteine--tRNA ligase</fullName>
        <ecNumber evidence="12">6.1.1.16</ecNumber>
    </recommendedName>
    <alternativeName>
        <fullName evidence="12">Cysteinyl-tRNA synthetase</fullName>
        <shortName evidence="12">CysRS</shortName>
    </alternativeName>
</protein>
<dbReference type="Pfam" id="PF09190">
    <property type="entry name" value="DALR_2"/>
    <property type="match status" value="1"/>
</dbReference>
<dbReference type="EMBL" id="CP011126">
    <property type="protein sequence ID" value="AKQ33309.1"/>
    <property type="molecule type" value="Genomic_DNA"/>
</dbReference>
<sequence>MKIFNSLTKKKEPLKLIEAGKVKLYVCGITVYDYSHIGHARSLITFDMVVRYLRMRGYEVTFIRNITDVDDKIIKRAQENKEKPEALAERFIQILHEDEKSLDVLAPDIEPRATLYIPEIIKLIEKLIDKQHAYIGENGDVYFDVRSFSEYGKLSHRNLDELHPGARVEISESKRNPLDFVLWKRAKLGKAQWKSPWGEGRPGWHIECSAMSSSLLGQPFDIHGGGLDLKFPHHENEIAQSEAAEEKKFVNLWMHTGLLEINKEKMSKSLGNIISIREVLETNDPEVLRYFLLSGHYRSPLSYSKENLGNSHTALERFYLAMRGLPITEDIETSEYTERFCEAMDDDFNTPIAFAILFEMIREINRLRDANQIEKARKLVTELKYLGNVFGLLNHSPEQFLQGTKTPSEIEKIEVLIATRNEARRNKDWKVSDDIRDQLVNLGIMIEDSLEGTSWRKEN</sequence>
<comment type="subunit">
    <text evidence="3 12">Monomer.</text>
</comment>
<keyword evidence="4 12" id="KW-0963">Cytoplasm</keyword>
<dbReference type="EC" id="6.1.1.16" evidence="12"/>
<feature type="short sequence motif" description="'HIGH' region" evidence="12">
    <location>
        <begin position="29"/>
        <end position="39"/>
    </location>
</feature>
<evidence type="ECO:0000256" key="3">
    <source>
        <dbReference type="ARBA" id="ARBA00011245"/>
    </source>
</evidence>
<dbReference type="InterPro" id="IPR015273">
    <property type="entry name" value="Cys-tRNA-synt_Ia_DALR"/>
</dbReference>
<comment type="subcellular location">
    <subcellularLocation>
        <location evidence="1 12">Cytoplasm</location>
    </subcellularLocation>
</comment>
<evidence type="ECO:0000259" key="13">
    <source>
        <dbReference type="SMART" id="SM00840"/>
    </source>
</evidence>
<dbReference type="Proteomes" id="UP000063965">
    <property type="component" value="Chromosome"/>
</dbReference>
<feature type="binding site" evidence="12">
    <location>
        <position position="208"/>
    </location>
    <ligand>
        <name>Zn(2+)</name>
        <dbReference type="ChEBI" id="CHEBI:29105"/>
    </ligand>
</feature>
<evidence type="ECO:0000256" key="9">
    <source>
        <dbReference type="ARBA" id="ARBA00022840"/>
    </source>
</evidence>
<evidence type="ECO:0000256" key="1">
    <source>
        <dbReference type="ARBA" id="ARBA00004496"/>
    </source>
</evidence>
<feature type="binding site" evidence="12">
    <location>
        <position position="268"/>
    </location>
    <ligand>
        <name>ATP</name>
        <dbReference type="ChEBI" id="CHEBI:30616"/>
    </ligand>
</feature>
<dbReference type="SMART" id="SM00840">
    <property type="entry name" value="DALR_2"/>
    <property type="match status" value="1"/>
</dbReference>
<dbReference type="SUPFAM" id="SSF52374">
    <property type="entry name" value="Nucleotidylyl transferase"/>
    <property type="match status" value="1"/>
</dbReference>
<dbReference type="CDD" id="cd07963">
    <property type="entry name" value="Anticodon_Ia_Cys"/>
    <property type="match status" value="1"/>
</dbReference>
<dbReference type="InterPro" id="IPR032678">
    <property type="entry name" value="tRNA-synt_1_cat_dom"/>
</dbReference>
<comment type="catalytic activity">
    <reaction evidence="12">
        <text>tRNA(Cys) + L-cysteine + ATP = L-cysteinyl-tRNA(Cys) + AMP + diphosphate</text>
        <dbReference type="Rhea" id="RHEA:17773"/>
        <dbReference type="Rhea" id="RHEA-COMP:9661"/>
        <dbReference type="Rhea" id="RHEA-COMP:9679"/>
        <dbReference type="ChEBI" id="CHEBI:30616"/>
        <dbReference type="ChEBI" id="CHEBI:33019"/>
        <dbReference type="ChEBI" id="CHEBI:35235"/>
        <dbReference type="ChEBI" id="CHEBI:78442"/>
        <dbReference type="ChEBI" id="CHEBI:78517"/>
        <dbReference type="ChEBI" id="CHEBI:456215"/>
        <dbReference type="EC" id="6.1.1.16"/>
    </reaction>
</comment>
<dbReference type="NCBIfam" id="TIGR00435">
    <property type="entry name" value="cysS"/>
    <property type="match status" value="1"/>
</dbReference>
<evidence type="ECO:0000256" key="2">
    <source>
        <dbReference type="ARBA" id="ARBA00005594"/>
    </source>
</evidence>
<dbReference type="InterPro" id="IPR015803">
    <property type="entry name" value="Cys-tRNA-ligase"/>
</dbReference>